<dbReference type="OrthoDB" id="238183at2"/>
<dbReference type="EMBL" id="NKXO01000014">
    <property type="protein sequence ID" value="PKQ69880.1"/>
    <property type="molecule type" value="Genomic_DNA"/>
</dbReference>
<sequence>MTNKPHPPFTCTYSPNIPEFLWQLNATIVLSTYQAGKLVFLSATDTERLVQLPRNFKKAMGIALKDNYLAIATADTVVVFSHDRSLAPRYPAKPNTYETLYVPRATYYTGFVDLHDLEWGNEGLWAVNTQFSCLALINDKFSFEPKWKPHFITSLEPGDRCHLNGMAMQNGKPKYVTALAATDEPMKWREFKVNGGILMDVDTNEIITTGLCMPHTPKIYKDKVLILQSGTGELIEVNPKNGEKRVIYKFPGFVRGMGIYEDYAFIGLSKLRTSSKTFQNLPISKESVFAGVAIMYLPHGSIVGYIKYETSVEEIYSVQVIPNIRRPGIANFEKDDYRYALVTPTETFWAMPAEKTDYETNTPVIHQKPQQSSGDVNFSYVN</sequence>
<protein>
    <recommendedName>
        <fullName evidence="1">Conserved hypothetical protein CHP03032 domain-containing protein</fullName>
    </recommendedName>
</protein>
<evidence type="ECO:0000313" key="3">
    <source>
        <dbReference type="Proteomes" id="UP000233387"/>
    </source>
</evidence>
<dbReference type="NCBIfam" id="TIGR03032">
    <property type="entry name" value="TIGR03032 family protein"/>
    <property type="match status" value="1"/>
</dbReference>
<accession>A0A2N3IHP2</accession>
<reference evidence="2 3" key="1">
    <citation type="submission" date="2017-06" db="EMBL/GenBank/DDBJ databases">
        <title>Raineya orbicola gen. nov., sp. nov. a slightly thermophilic bacterium of the phylum Bacteroidetes and the description of Raineyaceae fam. nov.</title>
        <authorList>
            <person name="Albuquerque L."/>
            <person name="Polonia A.R.M."/>
            <person name="Barroso C."/>
            <person name="Froufe H.J.C."/>
            <person name="Lage O."/>
            <person name="Lobo-Da-Cunha A."/>
            <person name="Egas C."/>
            <person name="Da Costa M.S."/>
        </authorList>
    </citation>
    <scope>NUCLEOTIDE SEQUENCE [LARGE SCALE GENOMIC DNA]</scope>
    <source>
        <strain evidence="2 3">SPSPC-11</strain>
    </source>
</reference>
<evidence type="ECO:0000313" key="2">
    <source>
        <dbReference type="EMBL" id="PKQ69880.1"/>
    </source>
</evidence>
<dbReference type="RefSeq" id="WP_101358343.1">
    <property type="nucleotide sequence ID" value="NZ_NKXO01000014.1"/>
</dbReference>
<evidence type="ECO:0000259" key="1">
    <source>
        <dbReference type="Pfam" id="PF16261"/>
    </source>
</evidence>
<dbReference type="AlphaFoldDB" id="A0A2N3IHP2"/>
<dbReference type="Proteomes" id="UP000233387">
    <property type="component" value="Unassembled WGS sequence"/>
</dbReference>
<name>A0A2N3IHP2_9BACT</name>
<dbReference type="Pfam" id="PF16261">
    <property type="entry name" value="DUF4915"/>
    <property type="match status" value="1"/>
</dbReference>
<feature type="domain" description="Conserved hypothetical protein CHP03032" evidence="1">
    <location>
        <begin position="16"/>
        <end position="329"/>
    </location>
</feature>
<comment type="caution">
    <text evidence="2">The sequence shown here is derived from an EMBL/GenBank/DDBJ whole genome shotgun (WGS) entry which is preliminary data.</text>
</comment>
<dbReference type="SUPFAM" id="SSF63825">
    <property type="entry name" value="YWTD domain"/>
    <property type="match status" value="1"/>
</dbReference>
<organism evidence="2 3">
    <name type="scientific">Raineya orbicola</name>
    <dbReference type="NCBI Taxonomy" id="2016530"/>
    <lineage>
        <taxon>Bacteria</taxon>
        <taxon>Pseudomonadati</taxon>
        <taxon>Bacteroidota</taxon>
        <taxon>Cytophagia</taxon>
        <taxon>Cytophagales</taxon>
        <taxon>Raineyaceae</taxon>
        <taxon>Raineya</taxon>
    </lineage>
</organism>
<proteinExistence type="predicted"/>
<gene>
    <name evidence="2" type="ORF">Rain11_1077</name>
</gene>
<dbReference type="InterPro" id="IPR017481">
    <property type="entry name" value="CHP03032"/>
</dbReference>
<keyword evidence="3" id="KW-1185">Reference proteome</keyword>